<dbReference type="Proteomes" id="UP000198977">
    <property type="component" value="Unassembled WGS sequence"/>
</dbReference>
<dbReference type="OrthoDB" id="4315389at2"/>
<protein>
    <submittedName>
        <fullName evidence="1">Uncharacterized protein</fullName>
    </submittedName>
</protein>
<evidence type="ECO:0000313" key="1">
    <source>
        <dbReference type="EMBL" id="SFF22936.1"/>
    </source>
</evidence>
<organism evidence="1 2">
    <name type="scientific">Sulfitobacter brevis</name>
    <dbReference type="NCBI Taxonomy" id="74348"/>
    <lineage>
        <taxon>Bacteria</taxon>
        <taxon>Pseudomonadati</taxon>
        <taxon>Pseudomonadota</taxon>
        <taxon>Alphaproteobacteria</taxon>
        <taxon>Rhodobacterales</taxon>
        <taxon>Roseobacteraceae</taxon>
        <taxon>Sulfitobacter</taxon>
    </lineage>
</organism>
<gene>
    <name evidence="1" type="ORF">SAMN04488523_1346</name>
</gene>
<sequence>MHREPSSGKVLPIELFDTVATQRFFERAIAGSGVSERGFIDKCCHNLAGLQSLNVILKLTKAGQDIKILQVKYLKDILDADHRPDASLQSLPFGHHYIRRDRNRAHDPKGEVRG</sequence>
<dbReference type="STRING" id="74348.SAMN04488523_1346"/>
<dbReference type="AlphaFoldDB" id="A0A1I2H296"/>
<accession>A0A1I2H296</accession>
<reference evidence="1 2" key="1">
    <citation type="submission" date="2016-10" db="EMBL/GenBank/DDBJ databases">
        <authorList>
            <person name="de Groot N.N."/>
        </authorList>
    </citation>
    <scope>NUCLEOTIDE SEQUENCE [LARGE SCALE GENOMIC DNA]</scope>
    <source>
        <strain evidence="1 2">DSM 11443</strain>
    </source>
</reference>
<keyword evidence="2" id="KW-1185">Reference proteome</keyword>
<proteinExistence type="predicted"/>
<name>A0A1I2H296_9RHOB</name>
<dbReference type="RefSeq" id="WP_093925544.1">
    <property type="nucleotide sequence ID" value="NZ_FOMW01000034.1"/>
</dbReference>
<dbReference type="EMBL" id="FOMW01000034">
    <property type="protein sequence ID" value="SFF22936.1"/>
    <property type="molecule type" value="Genomic_DNA"/>
</dbReference>
<evidence type="ECO:0000313" key="2">
    <source>
        <dbReference type="Proteomes" id="UP000198977"/>
    </source>
</evidence>